<comment type="caution">
    <text evidence="4">The sequence shown here is derived from an EMBL/GenBank/DDBJ whole genome shotgun (WGS) entry which is preliminary data.</text>
</comment>
<dbReference type="PANTHER" id="PTHR11496">
    <property type="entry name" value="ALCOHOL DEHYDROGENASE"/>
    <property type="match status" value="1"/>
</dbReference>
<gene>
    <name evidence="4" type="ORF">CBI31_09620</name>
</gene>
<reference evidence="4 5" key="1">
    <citation type="submission" date="2017-05" db="EMBL/GenBank/DDBJ databases">
        <title>Genome of Polynucleobacter sp. MWH-Feld-100.</title>
        <authorList>
            <person name="Hahn M.W."/>
        </authorList>
    </citation>
    <scope>NUCLEOTIDE SEQUENCE [LARGE SCALE GENOMIC DNA]</scope>
    <source>
        <strain evidence="4 5">MWH-Feld-100</strain>
    </source>
</reference>
<dbReference type="Gene3D" id="1.20.1090.10">
    <property type="entry name" value="Dehydroquinate synthase-like - alpha domain"/>
    <property type="match status" value="1"/>
</dbReference>
<feature type="domain" description="Fe-containing alcohol dehydrogenase-like C-terminal" evidence="3">
    <location>
        <begin position="184"/>
        <end position="284"/>
    </location>
</feature>
<evidence type="ECO:0000259" key="2">
    <source>
        <dbReference type="Pfam" id="PF00465"/>
    </source>
</evidence>
<evidence type="ECO:0000256" key="1">
    <source>
        <dbReference type="ARBA" id="ARBA00023002"/>
    </source>
</evidence>
<organism evidence="4 5">
    <name type="scientific">Polynucleobacter campilacus</name>
    <dbReference type="NCBI Taxonomy" id="1743163"/>
    <lineage>
        <taxon>Bacteria</taxon>
        <taxon>Pseudomonadati</taxon>
        <taxon>Pseudomonadota</taxon>
        <taxon>Betaproteobacteria</taxon>
        <taxon>Burkholderiales</taxon>
        <taxon>Burkholderiaceae</taxon>
        <taxon>Polynucleobacter</taxon>
    </lineage>
</organism>
<dbReference type="EMBL" id="NGUP01000005">
    <property type="protein sequence ID" value="OWS68962.1"/>
    <property type="molecule type" value="Genomic_DNA"/>
</dbReference>
<dbReference type="GO" id="GO:0004022">
    <property type="term" value="F:alcohol dehydrogenase (NAD+) activity"/>
    <property type="evidence" value="ECO:0007669"/>
    <property type="project" value="TreeGrafter"/>
</dbReference>
<dbReference type="Pfam" id="PF00465">
    <property type="entry name" value="Fe-ADH"/>
    <property type="match status" value="1"/>
</dbReference>
<evidence type="ECO:0000313" key="5">
    <source>
        <dbReference type="Proteomes" id="UP000197528"/>
    </source>
</evidence>
<dbReference type="AlphaFoldDB" id="A0A254Q0N3"/>
<dbReference type="Proteomes" id="UP000197528">
    <property type="component" value="Unassembled WGS sequence"/>
</dbReference>
<dbReference type="InterPro" id="IPR056798">
    <property type="entry name" value="ADH_Fe_C"/>
</dbReference>
<dbReference type="InterPro" id="IPR039697">
    <property type="entry name" value="Alcohol_dehydrogenase_Fe"/>
</dbReference>
<dbReference type="RefSeq" id="WP_088526183.1">
    <property type="nucleotide sequence ID" value="NZ_NGUP01000005.1"/>
</dbReference>
<dbReference type="SUPFAM" id="SSF56796">
    <property type="entry name" value="Dehydroquinate synthase-like"/>
    <property type="match status" value="1"/>
</dbReference>
<dbReference type="InterPro" id="IPR001670">
    <property type="entry name" value="ADH_Fe/GldA"/>
</dbReference>
<feature type="domain" description="Alcohol dehydrogenase iron-type/glycerol dehydrogenase GldA" evidence="2">
    <location>
        <begin position="5"/>
        <end position="170"/>
    </location>
</feature>
<keyword evidence="5" id="KW-1185">Reference proteome</keyword>
<dbReference type="Gene3D" id="3.40.50.1970">
    <property type="match status" value="1"/>
</dbReference>
<accession>A0A254Q0N3</accession>
<proteinExistence type="predicted"/>
<evidence type="ECO:0000259" key="3">
    <source>
        <dbReference type="Pfam" id="PF25137"/>
    </source>
</evidence>
<dbReference type="PANTHER" id="PTHR11496:SF83">
    <property type="entry name" value="HYDROXYACID-OXOACID TRANSHYDROGENASE, MITOCHONDRIAL"/>
    <property type="match status" value="1"/>
</dbReference>
<protein>
    <submittedName>
        <fullName evidence="4">Uncharacterized protein</fullName>
    </submittedName>
</protein>
<sequence length="357" mass="39590">MPKPSIYFGAGSILELANLYPDRGFHILRIPEISNEELKKIRSSLQGRILSETIYQKGMPDIASIQELHEDFWSRAHLEKSALLGIGGGSVMDAAKVLRFKPDGCAWLSKHLDTKIEDESLPKIPLLLAATTAGTGSEVTPTATMWDFTRQRKHSFFGSEVFADVAIVDPRLCLGAPWVISRDSAIDALSHALEAIWNRNRTQETTNLAIFAAKKICHYLPLIQNDLDNLQLREQLSEAALSAGLAMAKTQTALVHALSYAETAKSQRSHGQSCAYWLPYVWQLLIKSDCDPIILISLERALGQYFSNPTAMFQWLLALGFSAYPPLECDKTVEEQVGSVRLSARGKNFAGFRINGK</sequence>
<dbReference type="OrthoDB" id="9815791at2"/>
<evidence type="ECO:0000313" key="4">
    <source>
        <dbReference type="EMBL" id="OWS68962.1"/>
    </source>
</evidence>
<dbReference type="Pfam" id="PF25137">
    <property type="entry name" value="ADH_Fe_C"/>
    <property type="match status" value="1"/>
</dbReference>
<dbReference type="GO" id="GO:0046872">
    <property type="term" value="F:metal ion binding"/>
    <property type="evidence" value="ECO:0007669"/>
    <property type="project" value="InterPro"/>
</dbReference>
<keyword evidence="1" id="KW-0560">Oxidoreductase</keyword>
<name>A0A254Q0N3_9BURK</name>